<name>A0A7H9CG18_9BACT</name>
<keyword evidence="3" id="KW-0813">Transport</keyword>
<evidence type="ECO:0000256" key="2">
    <source>
        <dbReference type="ARBA" id="ARBA00007935"/>
    </source>
</evidence>
<evidence type="ECO:0000256" key="8">
    <source>
        <dbReference type="SAM" id="Phobius"/>
    </source>
</evidence>
<evidence type="ECO:0000313" key="9">
    <source>
        <dbReference type="EMBL" id="QLI05117.1"/>
    </source>
</evidence>
<comment type="subcellular location">
    <subcellularLocation>
        <location evidence="1">Cell membrane</location>
        <topology evidence="1">Multi-pass membrane protein</topology>
    </subcellularLocation>
</comment>
<feature type="transmembrane region" description="Helical" evidence="8">
    <location>
        <begin position="223"/>
        <end position="252"/>
    </location>
</feature>
<dbReference type="Proteomes" id="UP000509414">
    <property type="component" value="Chromosome"/>
</dbReference>
<evidence type="ECO:0000256" key="4">
    <source>
        <dbReference type="ARBA" id="ARBA00022475"/>
    </source>
</evidence>
<feature type="transmembrane region" description="Helical" evidence="8">
    <location>
        <begin position="258"/>
        <end position="282"/>
    </location>
</feature>
<keyword evidence="4" id="KW-1003">Cell membrane</keyword>
<keyword evidence="7 8" id="KW-0472">Membrane</keyword>
<proteinExistence type="inferred from homology"/>
<dbReference type="Gene3D" id="1.10.3470.10">
    <property type="entry name" value="ABC transporter involved in vitamin B12 uptake, BtuC"/>
    <property type="match status" value="1"/>
</dbReference>
<evidence type="ECO:0000256" key="3">
    <source>
        <dbReference type="ARBA" id="ARBA00022448"/>
    </source>
</evidence>
<evidence type="ECO:0000256" key="1">
    <source>
        <dbReference type="ARBA" id="ARBA00004651"/>
    </source>
</evidence>
<feature type="transmembrane region" description="Helical" evidence="8">
    <location>
        <begin position="134"/>
        <end position="158"/>
    </location>
</feature>
<feature type="transmembrane region" description="Helical" evidence="8">
    <location>
        <begin position="294"/>
        <end position="313"/>
    </location>
</feature>
<dbReference type="CDD" id="cd06550">
    <property type="entry name" value="TM_ABC_iron-siderophores_like"/>
    <property type="match status" value="1"/>
</dbReference>
<dbReference type="PANTHER" id="PTHR30472:SF70">
    <property type="entry name" value="MOLYBDATE IMPORT SYSTEM PERMEASE PROTEIN MOLB"/>
    <property type="match status" value="1"/>
</dbReference>
<comment type="similarity">
    <text evidence="2">Belongs to the binding-protein-dependent transport system permease family. FecCD subfamily.</text>
</comment>
<keyword evidence="10" id="KW-1185">Reference proteome</keyword>
<feature type="transmembrane region" description="Helical" evidence="8">
    <location>
        <begin position="81"/>
        <end position="102"/>
    </location>
</feature>
<dbReference type="RefSeq" id="WP_179975693.1">
    <property type="nucleotide sequence ID" value="NZ_CP049075.1"/>
</dbReference>
<reference evidence="9 10" key="1">
    <citation type="submission" date="2020-02" db="EMBL/GenBank/DDBJ databases">
        <title>Complete genome sequence of the novel Campylobacter species Candidatus Campylobacter infans.</title>
        <authorList>
            <person name="Duim B."/>
            <person name="Zomer A."/>
            <person name="van der Graaf L."/>
            <person name="Wagenaar J."/>
        </authorList>
    </citation>
    <scope>NUCLEOTIDE SEQUENCE [LARGE SCALE GENOMIC DNA]</scope>
    <source>
        <strain evidence="9 10">19S00001</strain>
    </source>
</reference>
<feature type="transmembrane region" description="Helical" evidence="8">
    <location>
        <begin position="50"/>
        <end position="69"/>
    </location>
</feature>
<dbReference type="SUPFAM" id="SSF81345">
    <property type="entry name" value="ABC transporter involved in vitamin B12 uptake, BtuC"/>
    <property type="match status" value="1"/>
</dbReference>
<dbReference type="PANTHER" id="PTHR30472">
    <property type="entry name" value="FERRIC ENTEROBACTIN TRANSPORT SYSTEM PERMEASE PROTEIN"/>
    <property type="match status" value="1"/>
</dbReference>
<dbReference type="EMBL" id="CP049075">
    <property type="protein sequence ID" value="QLI05117.1"/>
    <property type="molecule type" value="Genomic_DNA"/>
</dbReference>
<dbReference type="InterPro" id="IPR037294">
    <property type="entry name" value="ABC_BtuC-like"/>
</dbReference>
<protein>
    <submittedName>
        <fullName evidence="9">Iron ABC transporter, permease protein</fullName>
    </submittedName>
</protein>
<organism evidence="9 10">
    <name type="scientific">Candidatus Campylobacter infans</name>
    <dbReference type="NCBI Taxonomy" id="2561898"/>
    <lineage>
        <taxon>Bacteria</taxon>
        <taxon>Pseudomonadati</taxon>
        <taxon>Campylobacterota</taxon>
        <taxon>Epsilonproteobacteria</taxon>
        <taxon>Campylobacterales</taxon>
        <taxon>Campylobacteraceae</taxon>
        <taxon>Campylobacter</taxon>
    </lineage>
</organism>
<dbReference type="GO" id="GO:0005886">
    <property type="term" value="C:plasma membrane"/>
    <property type="evidence" value="ECO:0007669"/>
    <property type="project" value="UniProtKB-SubCell"/>
</dbReference>
<dbReference type="AlphaFoldDB" id="A0A7H9CG18"/>
<keyword evidence="5 8" id="KW-0812">Transmembrane</keyword>
<dbReference type="InterPro" id="IPR000522">
    <property type="entry name" value="ABC_transptr_permease_BtuC"/>
</dbReference>
<dbReference type="KEGG" id="cinf:CINF_0595"/>
<sequence length="320" mass="34435">MRKYFFAILFLILALVFCLFCGRISLDELYNYYMNDKQTFDVIFYELRLPRLIAAGLIGASLSISGVVFQAIFQNPLVSPNILGVASGAGFGAIICILFSFTSLGISFGAFSGGVMAVCLAYLLGYFTNKNSKLMLVLSGIIISALFDALISLVKYTADTEEKLPSIVYWLMGSLSSLSWSDLGILAPVSLFGIIILICVAWKINILALSSEHAVFLGQGRMFGVVIVLLATLITSVSICVSGIIGWVGLLIPHITRLIYGANCAVLVPMSAILGAIFLMLADTLARSITTAEIPLSIITAIVGAPSIAIIMIKKAKKWF</sequence>
<evidence type="ECO:0000256" key="5">
    <source>
        <dbReference type="ARBA" id="ARBA00022692"/>
    </source>
</evidence>
<feature type="transmembrane region" description="Helical" evidence="8">
    <location>
        <begin position="178"/>
        <end position="202"/>
    </location>
</feature>
<evidence type="ECO:0000256" key="7">
    <source>
        <dbReference type="ARBA" id="ARBA00023136"/>
    </source>
</evidence>
<accession>A0A7H9CG18</accession>
<dbReference type="GO" id="GO:0033214">
    <property type="term" value="P:siderophore-iron import into cell"/>
    <property type="evidence" value="ECO:0007669"/>
    <property type="project" value="TreeGrafter"/>
</dbReference>
<evidence type="ECO:0000256" key="6">
    <source>
        <dbReference type="ARBA" id="ARBA00022989"/>
    </source>
</evidence>
<gene>
    <name evidence="9" type="ORF">CINF_0595</name>
</gene>
<dbReference type="GO" id="GO:0022857">
    <property type="term" value="F:transmembrane transporter activity"/>
    <property type="evidence" value="ECO:0007669"/>
    <property type="project" value="InterPro"/>
</dbReference>
<dbReference type="Pfam" id="PF01032">
    <property type="entry name" value="FecCD"/>
    <property type="match status" value="1"/>
</dbReference>
<feature type="transmembrane region" description="Helical" evidence="8">
    <location>
        <begin position="108"/>
        <end position="127"/>
    </location>
</feature>
<evidence type="ECO:0000313" key="10">
    <source>
        <dbReference type="Proteomes" id="UP000509414"/>
    </source>
</evidence>
<keyword evidence="6 8" id="KW-1133">Transmembrane helix</keyword>